<protein>
    <submittedName>
        <fullName evidence="1">Uncharacterized protein</fullName>
    </submittedName>
</protein>
<name>D4ZLX5_SHEVD</name>
<dbReference type="AlphaFoldDB" id="D4ZLX5"/>
<gene>
    <name evidence="1" type="ordered locus">SVI_2703</name>
</gene>
<keyword evidence="2" id="KW-1185">Reference proteome</keyword>
<accession>D4ZLX5</accession>
<dbReference type="HOGENOM" id="CLU_3376000_0_0_6"/>
<organism evidence="1 2">
    <name type="scientific">Shewanella violacea (strain JCM 10179 / CIP 106290 / LMG 19151 / DSS12)</name>
    <dbReference type="NCBI Taxonomy" id="637905"/>
    <lineage>
        <taxon>Bacteria</taxon>
        <taxon>Pseudomonadati</taxon>
        <taxon>Pseudomonadota</taxon>
        <taxon>Gammaproteobacteria</taxon>
        <taxon>Alteromonadales</taxon>
        <taxon>Shewanellaceae</taxon>
        <taxon>Shewanella</taxon>
    </lineage>
</organism>
<evidence type="ECO:0000313" key="1">
    <source>
        <dbReference type="EMBL" id="BAJ02674.1"/>
    </source>
</evidence>
<dbReference type="KEGG" id="svo:SVI_2703"/>
<proteinExistence type="predicted"/>
<reference evidence="2" key="1">
    <citation type="journal article" date="2010" name="Mol. Biosyst.">
        <title>Complete genome sequence and comparative analysis of Shewanella violacea, a psychrophilic and piezophilic bacterium from deep sea floor sediments.</title>
        <authorList>
            <person name="Aono E."/>
            <person name="Baba T."/>
            <person name="Ara T."/>
            <person name="Nishi T."/>
            <person name="Nakamichi T."/>
            <person name="Inamoto E."/>
            <person name="Toyonaga H."/>
            <person name="Hasegawa M."/>
            <person name="Takai Y."/>
            <person name="Okumura Y."/>
            <person name="Baba M."/>
            <person name="Tomita M."/>
            <person name="Kato C."/>
            <person name="Oshima T."/>
            <person name="Nakasone K."/>
            <person name="Mori H."/>
        </authorList>
    </citation>
    <scope>NUCLEOTIDE SEQUENCE [LARGE SCALE GENOMIC DNA]</scope>
    <source>
        <strain evidence="2">JCM 10179 / CIP 106290 / LMG 19151 / DSS12</strain>
    </source>
</reference>
<sequence length="34" mass="3789">MKIFQGWLKVFVVSGTLMQASMDGLKPALCLDFL</sequence>
<dbReference type="Proteomes" id="UP000002350">
    <property type="component" value="Chromosome"/>
</dbReference>
<dbReference type="EMBL" id="AP011177">
    <property type="protein sequence ID" value="BAJ02674.1"/>
    <property type="molecule type" value="Genomic_DNA"/>
</dbReference>
<evidence type="ECO:0000313" key="2">
    <source>
        <dbReference type="Proteomes" id="UP000002350"/>
    </source>
</evidence>